<dbReference type="Gene3D" id="3.90.70.10">
    <property type="entry name" value="Cysteine proteinases"/>
    <property type="match status" value="1"/>
</dbReference>
<gene>
    <name evidence="2" type="ORF">SAMN05216529_101624</name>
</gene>
<accession>A0A316A4I8</accession>
<sequence length="235" mass="25319">MKLLKRIFTVFFITFLSVFVLSSPVTRHVQSKEPEVLTNSVKLSRQEDVSAVTVKKDDEPKGHTISITRYSQHDPAWSSYLYGGIDPMSTHGCGPVALAMAVSSLSDTVITPVDAAQWSAANGCYSPNNGSVHALIPNGAASYGLRVEKLSQLTPDAFRSALSFDKLLVLLMGPGDFSDSGHFIVAYGYDENGAILVADPASEERSGMHWPAETLISQLSAYAKNGGPIWVLSKP</sequence>
<evidence type="ECO:0000259" key="1">
    <source>
        <dbReference type="Pfam" id="PF13529"/>
    </source>
</evidence>
<dbReference type="AlphaFoldDB" id="A0A316A4I8"/>
<proteinExistence type="predicted"/>
<dbReference type="Proteomes" id="UP000254051">
    <property type="component" value="Unassembled WGS sequence"/>
</dbReference>
<organism evidence="2 3">
    <name type="scientific">Faecalicatena contorta</name>
    <dbReference type="NCBI Taxonomy" id="39482"/>
    <lineage>
        <taxon>Bacteria</taxon>
        <taxon>Bacillati</taxon>
        <taxon>Bacillota</taxon>
        <taxon>Clostridia</taxon>
        <taxon>Lachnospirales</taxon>
        <taxon>Lachnospiraceae</taxon>
        <taxon>Faecalicatena</taxon>
    </lineage>
</organism>
<protein>
    <submittedName>
        <fullName evidence="2">Peptidase_C39 like family protein</fullName>
    </submittedName>
</protein>
<dbReference type="OrthoDB" id="3186156at2"/>
<feature type="domain" description="Peptidase C39-like" evidence="1">
    <location>
        <begin position="67"/>
        <end position="201"/>
    </location>
</feature>
<dbReference type="Pfam" id="PF13529">
    <property type="entry name" value="Peptidase_C39_2"/>
    <property type="match status" value="1"/>
</dbReference>
<reference evidence="3" key="1">
    <citation type="submission" date="2017-07" db="EMBL/GenBank/DDBJ databases">
        <authorList>
            <person name="Varghese N."/>
            <person name="Submissions S."/>
        </authorList>
    </citation>
    <scope>NUCLEOTIDE SEQUENCE [LARGE SCALE GENOMIC DNA]</scope>
    <source>
        <strain evidence="3">NLAE-zl-C134</strain>
    </source>
</reference>
<name>A0A316A4I8_9FIRM</name>
<evidence type="ECO:0000313" key="3">
    <source>
        <dbReference type="Proteomes" id="UP000254051"/>
    </source>
</evidence>
<dbReference type="InterPro" id="IPR039564">
    <property type="entry name" value="Peptidase_C39-like"/>
</dbReference>
<keyword evidence="3" id="KW-1185">Reference proteome</keyword>
<dbReference type="EMBL" id="UHJJ01000001">
    <property type="protein sequence ID" value="SUQ12727.1"/>
    <property type="molecule type" value="Genomic_DNA"/>
</dbReference>
<evidence type="ECO:0000313" key="2">
    <source>
        <dbReference type="EMBL" id="SUQ12727.1"/>
    </source>
</evidence>
<dbReference type="RefSeq" id="WP_109708725.1">
    <property type="nucleotide sequence ID" value="NZ_QGDS01000001.1"/>
</dbReference>